<dbReference type="CDD" id="cd04496">
    <property type="entry name" value="SSB_OBF"/>
    <property type="match status" value="1"/>
</dbReference>
<dbReference type="AlphaFoldDB" id="A0A1X7HZ92"/>
<dbReference type="Proteomes" id="UP000193244">
    <property type="component" value="Unassembled WGS sequence"/>
</dbReference>
<sequence length="185" mass="20196">MTDIVTLAGVVATKPENVRTSTGLTVANFRLASSQRRFDRATSTWVEGETNWYTVNAYRWMANNVANSLEIGNHVVLTGRLRVRNWTSGDKRGTAVEVDIDSIGHDLAFGVSHFTRLKAAVPAEQQGAPTGDELPELDPLLAPSHDQSANDVWSTPVTATGLPRETDEPTEAESEDMSDTEKVPF</sequence>
<keyword evidence="5" id="KW-1185">Reference proteome</keyword>
<protein>
    <submittedName>
        <fullName evidence="4">Single-strand DNA-binding protein</fullName>
    </submittedName>
</protein>
<evidence type="ECO:0000313" key="4">
    <source>
        <dbReference type="EMBL" id="SMG07155.1"/>
    </source>
</evidence>
<keyword evidence="1 2" id="KW-0238">DNA-binding</keyword>
<evidence type="ECO:0000256" key="1">
    <source>
        <dbReference type="ARBA" id="ARBA00023125"/>
    </source>
</evidence>
<reference evidence="5" key="1">
    <citation type="submission" date="2017-04" db="EMBL/GenBank/DDBJ databases">
        <authorList>
            <person name="Varghese N."/>
            <person name="Submissions S."/>
        </authorList>
    </citation>
    <scope>NUCLEOTIDE SEQUENCE [LARGE SCALE GENOMIC DNA]</scope>
    <source>
        <strain evidence="5">VKM Ac-2510</strain>
    </source>
</reference>
<evidence type="ECO:0000256" key="3">
    <source>
        <dbReference type="SAM" id="MobiDB-lite"/>
    </source>
</evidence>
<evidence type="ECO:0000313" key="5">
    <source>
        <dbReference type="Proteomes" id="UP000193244"/>
    </source>
</evidence>
<organism evidence="4 5">
    <name type="scientific">Agreia pratensis</name>
    <dbReference type="NCBI Taxonomy" id="150121"/>
    <lineage>
        <taxon>Bacteria</taxon>
        <taxon>Bacillati</taxon>
        <taxon>Actinomycetota</taxon>
        <taxon>Actinomycetes</taxon>
        <taxon>Micrococcales</taxon>
        <taxon>Microbacteriaceae</taxon>
        <taxon>Agreia</taxon>
    </lineage>
</organism>
<feature type="region of interest" description="Disordered" evidence="3">
    <location>
        <begin position="124"/>
        <end position="185"/>
    </location>
</feature>
<dbReference type="GO" id="GO:0003697">
    <property type="term" value="F:single-stranded DNA binding"/>
    <property type="evidence" value="ECO:0007669"/>
    <property type="project" value="InterPro"/>
</dbReference>
<accession>A0A1X7HZ92</accession>
<dbReference type="RefSeq" id="WP_176223206.1">
    <property type="nucleotide sequence ID" value="NZ_FXAY01000001.1"/>
</dbReference>
<dbReference type="PROSITE" id="PS50935">
    <property type="entry name" value="SSB"/>
    <property type="match status" value="1"/>
</dbReference>
<dbReference type="SUPFAM" id="SSF50249">
    <property type="entry name" value="Nucleic acid-binding proteins"/>
    <property type="match status" value="1"/>
</dbReference>
<dbReference type="EMBL" id="FXAY01000001">
    <property type="protein sequence ID" value="SMG07155.1"/>
    <property type="molecule type" value="Genomic_DNA"/>
</dbReference>
<dbReference type="Gene3D" id="2.40.50.140">
    <property type="entry name" value="Nucleic acid-binding proteins"/>
    <property type="match status" value="1"/>
</dbReference>
<feature type="compositionally biased region" description="Acidic residues" evidence="3">
    <location>
        <begin position="168"/>
        <end position="178"/>
    </location>
</feature>
<gene>
    <name evidence="4" type="ORF">SAMN06296010_0016</name>
</gene>
<proteinExistence type="predicted"/>
<evidence type="ECO:0000256" key="2">
    <source>
        <dbReference type="PROSITE-ProRule" id="PRU00252"/>
    </source>
</evidence>
<name>A0A1X7HZ92_9MICO</name>
<dbReference type="InterPro" id="IPR012340">
    <property type="entry name" value="NA-bd_OB-fold"/>
</dbReference>
<dbReference type="InterPro" id="IPR000424">
    <property type="entry name" value="Primosome_PriB/ssb"/>
</dbReference>
<feature type="compositionally biased region" description="Polar residues" evidence="3">
    <location>
        <begin position="145"/>
        <end position="158"/>
    </location>
</feature>
<dbReference type="STRING" id="150121.SAMN06296010_0016"/>
<dbReference type="Pfam" id="PF00436">
    <property type="entry name" value="SSB"/>
    <property type="match status" value="1"/>
</dbReference>